<reference evidence="2" key="1">
    <citation type="journal article" date="2019" name="Int. J. Syst. Evol. Microbiol.">
        <title>The Global Catalogue of Microorganisms (GCM) 10K type strain sequencing project: providing services to taxonomists for standard genome sequencing and annotation.</title>
        <authorList>
            <consortium name="The Broad Institute Genomics Platform"/>
            <consortium name="The Broad Institute Genome Sequencing Center for Infectious Disease"/>
            <person name="Wu L."/>
            <person name="Ma J."/>
        </authorList>
    </citation>
    <scope>NUCLEOTIDE SEQUENCE [LARGE SCALE GENOMIC DNA]</scope>
    <source>
        <strain evidence="2">JCM 18720</strain>
    </source>
</reference>
<evidence type="ECO:0000313" key="2">
    <source>
        <dbReference type="Proteomes" id="UP001501600"/>
    </source>
</evidence>
<proteinExistence type="predicted"/>
<organism evidence="1 2">
    <name type="scientific">Ferrimonas gelatinilytica</name>
    <dbReference type="NCBI Taxonomy" id="1255257"/>
    <lineage>
        <taxon>Bacteria</taxon>
        <taxon>Pseudomonadati</taxon>
        <taxon>Pseudomonadota</taxon>
        <taxon>Gammaproteobacteria</taxon>
        <taxon>Alteromonadales</taxon>
        <taxon>Ferrimonadaceae</taxon>
        <taxon>Ferrimonas</taxon>
    </lineage>
</organism>
<gene>
    <name evidence="1" type="ORF">GCM10025772_13210</name>
</gene>
<dbReference type="EMBL" id="BAABLF010000007">
    <property type="protein sequence ID" value="GAA5189856.1"/>
    <property type="molecule type" value="Genomic_DNA"/>
</dbReference>
<name>A0ABP9S0E6_9GAMM</name>
<evidence type="ECO:0000313" key="1">
    <source>
        <dbReference type="EMBL" id="GAA5189856.1"/>
    </source>
</evidence>
<sequence>MTGLSLSVHWLPNNPSSSTLADLDTMRLLSIPILLFPGAALALVPPDYKEPTTKYLAELELGMQYNSGNTNSSNFNTRGKLVYDIENARQELVLRGYFASDNKETSAEQYQIQYQVDYKLQGTRYLFGRADLLWDRFGAFEKQHTLSSGYGFTPLDIKNTKLSLEVGAGFRYNQANLSNSATPEQNRKDEEAILRLASKFEHRLMEYTSFNADANVEYGQSNTIANLNLSYRNQLWADLALKIGMDIKYTDQVPEGTKHNDVISTVNLLYTIR</sequence>
<dbReference type="Pfam" id="PF04338">
    <property type="entry name" value="DUF481"/>
    <property type="match status" value="1"/>
</dbReference>
<dbReference type="InterPro" id="IPR007433">
    <property type="entry name" value="DUF481"/>
</dbReference>
<keyword evidence="2" id="KW-1185">Reference proteome</keyword>
<accession>A0ABP9S0E6</accession>
<protein>
    <submittedName>
        <fullName evidence="1">DUF481 domain-containing protein</fullName>
    </submittedName>
</protein>
<dbReference type="Proteomes" id="UP001501600">
    <property type="component" value="Unassembled WGS sequence"/>
</dbReference>
<comment type="caution">
    <text evidence="1">The sequence shown here is derived from an EMBL/GenBank/DDBJ whole genome shotgun (WGS) entry which is preliminary data.</text>
</comment>